<evidence type="ECO:0000313" key="3">
    <source>
        <dbReference type="Proteomes" id="UP001178508"/>
    </source>
</evidence>
<dbReference type="AlphaFoldDB" id="A0AAV1EIQ6"/>
<feature type="region of interest" description="Disordered" evidence="1">
    <location>
        <begin position="93"/>
        <end position="117"/>
    </location>
</feature>
<sequence length="145" mass="16333">MLVKVRFRETQKYVKVAETEDGYDDFNTFLQKVIQKLDLPLETELHLTDESGTEVDADLFEELLQAGNLTVRVSTEKSTVVIQEDLSNTLTTSAKNVDTQDEVGEPSTSQAMRTDSPTTTQLSVDYNLVLNVWFCCSTVASIWRC</sequence>
<proteinExistence type="predicted"/>
<dbReference type="EMBL" id="OY660864">
    <property type="protein sequence ID" value="CAJ1048612.1"/>
    <property type="molecule type" value="Genomic_DNA"/>
</dbReference>
<keyword evidence="3" id="KW-1185">Reference proteome</keyword>
<protein>
    <submittedName>
        <fullName evidence="2">Uncharacterized protein LOC111571121 isoform X3</fullName>
    </submittedName>
</protein>
<dbReference type="Proteomes" id="UP001178508">
    <property type="component" value="Chromosome 1"/>
</dbReference>
<reference evidence="2" key="1">
    <citation type="submission" date="2023-08" db="EMBL/GenBank/DDBJ databases">
        <authorList>
            <person name="Alioto T."/>
            <person name="Alioto T."/>
            <person name="Gomez Garrido J."/>
        </authorList>
    </citation>
    <scope>NUCLEOTIDE SEQUENCE</scope>
</reference>
<name>A0AAV1EIQ6_XYRNO</name>
<feature type="compositionally biased region" description="Polar residues" evidence="1">
    <location>
        <begin position="106"/>
        <end position="117"/>
    </location>
</feature>
<evidence type="ECO:0000256" key="1">
    <source>
        <dbReference type="SAM" id="MobiDB-lite"/>
    </source>
</evidence>
<gene>
    <name evidence="2" type="ORF">XNOV1_A023378</name>
</gene>
<evidence type="ECO:0000313" key="2">
    <source>
        <dbReference type="EMBL" id="CAJ1048612.1"/>
    </source>
</evidence>
<organism evidence="2 3">
    <name type="scientific">Xyrichtys novacula</name>
    <name type="common">Pearly razorfish</name>
    <name type="synonym">Hemipteronotus novacula</name>
    <dbReference type="NCBI Taxonomy" id="13765"/>
    <lineage>
        <taxon>Eukaryota</taxon>
        <taxon>Metazoa</taxon>
        <taxon>Chordata</taxon>
        <taxon>Craniata</taxon>
        <taxon>Vertebrata</taxon>
        <taxon>Euteleostomi</taxon>
        <taxon>Actinopterygii</taxon>
        <taxon>Neopterygii</taxon>
        <taxon>Teleostei</taxon>
        <taxon>Neoteleostei</taxon>
        <taxon>Acanthomorphata</taxon>
        <taxon>Eupercaria</taxon>
        <taxon>Labriformes</taxon>
        <taxon>Labridae</taxon>
        <taxon>Xyrichtys</taxon>
    </lineage>
</organism>
<accession>A0AAV1EIQ6</accession>